<protein>
    <submittedName>
        <fullName evidence="3">STAS domain-containing protein</fullName>
    </submittedName>
</protein>
<dbReference type="Pfam" id="PF13466">
    <property type="entry name" value="STAS_2"/>
    <property type="match status" value="1"/>
</dbReference>
<sequence>MSSGPPHGHDYVAASTTPSVVVLAGPIRAGDAPLLCDQVRAALRGAPAGADARTVVCDVSAVTSTDLATLDALARMQLAARRAGGRIRLRDPSPRLTLMLGLTGLDGVLAPEGASDPGSGVQVLRDAEQREPPLAEVQEAVETGDPAV</sequence>
<dbReference type="AlphaFoldDB" id="A0A7H1B6Y2"/>
<name>A0A7H1B6Y2_9ACTN</name>
<dbReference type="InterPro" id="IPR002645">
    <property type="entry name" value="STAS_dom"/>
</dbReference>
<evidence type="ECO:0000313" key="3">
    <source>
        <dbReference type="EMBL" id="QNS04487.1"/>
    </source>
</evidence>
<dbReference type="InterPro" id="IPR058548">
    <property type="entry name" value="MlaB-like_STAS"/>
</dbReference>
<dbReference type="Gene3D" id="3.30.750.24">
    <property type="entry name" value="STAS domain"/>
    <property type="match status" value="1"/>
</dbReference>
<gene>
    <name evidence="3" type="ORF">IAG42_13235</name>
</gene>
<dbReference type="Proteomes" id="UP000516428">
    <property type="component" value="Chromosome"/>
</dbReference>
<dbReference type="KEGG" id="sxn:IAG42_13235"/>
<evidence type="ECO:0000256" key="1">
    <source>
        <dbReference type="SAM" id="MobiDB-lite"/>
    </source>
</evidence>
<accession>A0A7H1B6Y2</accession>
<proteinExistence type="predicted"/>
<reference evidence="3 4" key="1">
    <citation type="submission" date="2020-09" db="EMBL/GenBank/DDBJ databases">
        <title>A novel species.</title>
        <authorList>
            <person name="Gao J."/>
        </authorList>
    </citation>
    <scope>NUCLEOTIDE SEQUENCE [LARGE SCALE GENOMIC DNA]</scope>
    <source>
        <strain evidence="3 4">CRXT-Y-14</strain>
    </source>
</reference>
<feature type="domain" description="STAS" evidence="2">
    <location>
        <begin position="20"/>
        <end position="144"/>
    </location>
</feature>
<dbReference type="CDD" id="cd07043">
    <property type="entry name" value="STAS_anti-anti-sigma_factors"/>
    <property type="match status" value="1"/>
</dbReference>
<organism evidence="3 4">
    <name type="scientific">Streptomyces xanthii</name>
    <dbReference type="NCBI Taxonomy" id="2768069"/>
    <lineage>
        <taxon>Bacteria</taxon>
        <taxon>Bacillati</taxon>
        <taxon>Actinomycetota</taxon>
        <taxon>Actinomycetes</taxon>
        <taxon>Kitasatosporales</taxon>
        <taxon>Streptomycetaceae</taxon>
        <taxon>Streptomyces</taxon>
    </lineage>
</organism>
<dbReference type="SUPFAM" id="SSF52091">
    <property type="entry name" value="SpoIIaa-like"/>
    <property type="match status" value="1"/>
</dbReference>
<dbReference type="PROSITE" id="PS50801">
    <property type="entry name" value="STAS"/>
    <property type="match status" value="1"/>
</dbReference>
<keyword evidence="4" id="KW-1185">Reference proteome</keyword>
<dbReference type="InterPro" id="IPR036513">
    <property type="entry name" value="STAS_dom_sf"/>
</dbReference>
<feature type="region of interest" description="Disordered" evidence="1">
    <location>
        <begin position="127"/>
        <end position="148"/>
    </location>
</feature>
<evidence type="ECO:0000259" key="2">
    <source>
        <dbReference type="PROSITE" id="PS50801"/>
    </source>
</evidence>
<dbReference type="EMBL" id="CP061281">
    <property type="protein sequence ID" value="QNS04487.1"/>
    <property type="molecule type" value="Genomic_DNA"/>
</dbReference>
<evidence type="ECO:0000313" key="4">
    <source>
        <dbReference type="Proteomes" id="UP000516428"/>
    </source>
</evidence>